<evidence type="ECO:0000256" key="1">
    <source>
        <dbReference type="PROSITE-ProRule" id="PRU00169"/>
    </source>
</evidence>
<dbReference type="SMART" id="SM00260">
    <property type="entry name" value="CheW"/>
    <property type="match status" value="1"/>
</dbReference>
<dbReference type="Pfam" id="PF00072">
    <property type="entry name" value="Response_reg"/>
    <property type="match status" value="1"/>
</dbReference>
<dbReference type="SMART" id="SM00448">
    <property type="entry name" value="REC"/>
    <property type="match status" value="1"/>
</dbReference>
<dbReference type="Pfam" id="PF01584">
    <property type="entry name" value="CheW"/>
    <property type="match status" value="1"/>
</dbReference>
<organism evidence="4 5">
    <name type="scientific">Desulfonema magnum</name>
    <dbReference type="NCBI Taxonomy" id="45655"/>
    <lineage>
        <taxon>Bacteria</taxon>
        <taxon>Pseudomonadati</taxon>
        <taxon>Thermodesulfobacteriota</taxon>
        <taxon>Desulfobacteria</taxon>
        <taxon>Desulfobacterales</taxon>
        <taxon>Desulfococcaceae</taxon>
        <taxon>Desulfonema</taxon>
    </lineage>
</organism>
<feature type="modified residue" description="4-aspartylphosphate" evidence="1">
    <location>
        <position position="60"/>
    </location>
</feature>
<feature type="domain" description="Response regulatory" evidence="2">
    <location>
        <begin position="9"/>
        <end position="127"/>
    </location>
</feature>
<keyword evidence="1" id="KW-0597">Phosphoprotein</keyword>
<dbReference type="InterPro" id="IPR001789">
    <property type="entry name" value="Sig_transdc_resp-reg_receiver"/>
</dbReference>
<protein>
    <submittedName>
        <fullName evidence="4">Two component system response regulator, CheW domain-containing</fullName>
    </submittedName>
</protein>
<dbReference type="CDD" id="cd00732">
    <property type="entry name" value="CheW"/>
    <property type="match status" value="1"/>
</dbReference>
<feature type="domain" description="CheW-like" evidence="3">
    <location>
        <begin position="501"/>
        <end position="645"/>
    </location>
</feature>
<reference evidence="4" key="1">
    <citation type="journal article" date="2021" name="Microb. Physiol.">
        <title>Proteogenomic Insights into the Physiology of Marine, Sulfate-Reducing, Filamentous Desulfonema limicola and Desulfonema magnum.</title>
        <authorList>
            <person name="Schnaars V."/>
            <person name="Wohlbrand L."/>
            <person name="Scheve S."/>
            <person name="Hinrichs C."/>
            <person name="Reinhardt R."/>
            <person name="Rabus R."/>
        </authorList>
    </citation>
    <scope>NUCLEOTIDE SEQUENCE</scope>
    <source>
        <strain evidence="4">4be13</strain>
    </source>
</reference>
<dbReference type="GO" id="GO:0006935">
    <property type="term" value="P:chemotaxis"/>
    <property type="evidence" value="ECO:0007669"/>
    <property type="project" value="InterPro"/>
</dbReference>
<dbReference type="EMBL" id="CP061800">
    <property type="protein sequence ID" value="QTA90371.1"/>
    <property type="molecule type" value="Genomic_DNA"/>
</dbReference>
<evidence type="ECO:0000259" key="2">
    <source>
        <dbReference type="PROSITE" id="PS50110"/>
    </source>
</evidence>
<dbReference type="InterPro" id="IPR002545">
    <property type="entry name" value="CheW-lke_dom"/>
</dbReference>
<dbReference type="AlphaFoldDB" id="A0A975GQT4"/>
<dbReference type="KEGG" id="dmm:dnm_064320"/>
<accession>A0A975GQT4</accession>
<dbReference type="Gene3D" id="3.40.50.2300">
    <property type="match status" value="1"/>
</dbReference>
<evidence type="ECO:0000259" key="3">
    <source>
        <dbReference type="PROSITE" id="PS50851"/>
    </source>
</evidence>
<evidence type="ECO:0000313" key="5">
    <source>
        <dbReference type="Proteomes" id="UP000663722"/>
    </source>
</evidence>
<keyword evidence="5" id="KW-1185">Reference proteome</keyword>
<dbReference type="SUPFAM" id="SSF53850">
    <property type="entry name" value="Periplasmic binding protein-like II"/>
    <property type="match status" value="1"/>
</dbReference>
<dbReference type="SUPFAM" id="SSF50341">
    <property type="entry name" value="CheW-like"/>
    <property type="match status" value="1"/>
</dbReference>
<proteinExistence type="predicted"/>
<dbReference type="Gene3D" id="2.40.50.180">
    <property type="entry name" value="CheA-289, Domain 4"/>
    <property type="match status" value="1"/>
</dbReference>
<dbReference type="Gene3D" id="2.30.30.40">
    <property type="entry name" value="SH3 Domains"/>
    <property type="match status" value="1"/>
</dbReference>
<evidence type="ECO:0000313" key="4">
    <source>
        <dbReference type="EMBL" id="QTA90371.1"/>
    </source>
</evidence>
<dbReference type="InterPro" id="IPR011006">
    <property type="entry name" value="CheY-like_superfamily"/>
</dbReference>
<gene>
    <name evidence="4" type="ORF">dnm_064320</name>
</gene>
<dbReference type="Pfam" id="PF13379">
    <property type="entry name" value="NMT1_2"/>
    <property type="match status" value="1"/>
</dbReference>
<dbReference type="Gene3D" id="3.40.190.10">
    <property type="entry name" value="Periplasmic binding protein-like II"/>
    <property type="match status" value="2"/>
</dbReference>
<dbReference type="PANTHER" id="PTHR47233:SF3">
    <property type="entry name" value="CHEMOTAXIS PROTEIN CHEV"/>
    <property type="match status" value="1"/>
</dbReference>
<dbReference type="InterPro" id="IPR036061">
    <property type="entry name" value="CheW-like_dom_sf"/>
</dbReference>
<sequence>MSVDPKNVKILLVEDAMTMRKIEIKTLNSLGYKEITEAKDGNQAIEKLREEKKIDLIISDWNMPGMDGYELLVWVRANEEYKDIPFLMATGQGDIKQERKAVVAGVSSFVAKPFNADELKNKIDEAFGVKDDDKIFVEEVKSRKTTTGKVRLKVAHIQITDHLVLGVLKHLIEKKTISPKYFELETQCMRGWNPVKDSLGKGTVDAACILAPIAMDLFSFGSPIKLILFAHKSGSIFVRNKQGIYHKPFQNFFKNKSFIIPHNMSVHHMLCHMFFTKIGLNPGVAGERGINVNFEVVDPILMPEFLRNNPNSGGFMVAEPLGTKAIASGIAELQFLSNELWEQHPCCVVAMREDIIGQYPDAVHEFTEMLVQAGEFIQKKPELAAEVAVDFLDPNKKLGLKVPLLKNVLTESQGIKTTDLFPEIQDLDKIQQYMANQMGLGSLIDLEKFVDTQFADAVFKERAAPTNPSVLHDTASLAIELLKRGVIEEDKASSKAMLNKEGKYLTFNLGDQEFGIDILKIREIIGMIPIRTVPQLPRFIKGVINLRGKVIPVMDLRLRFGMKEFEYTERTCIVVLEHEIDGKSIQMGIAVDSVSEVLPIKASVIEDTPSFGVSLDTRHILAVAKIEGSVKILLDIDHVIFGKDNNMFVEDLL</sequence>
<dbReference type="SUPFAM" id="SSF52172">
    <property type="entry name" value="CheY-like"/>
    <property type="match status" value="1"/>
</dbReference>
<dbReference type="GO" id="GO:0000160">
    <property type="term" value="P:phosphorelay signal transduction system"/>
    <property type="evidence" value="ECO:0007669"/>
    <property type="project" value="InterPro"/>
</dbReference>
<name>A0A975GQT4_9BACT</name>
<dbReference type="PANTHER" id="PTHR47233">
    <property type="entry name" value="CHEMOTAXIS PROTEIN CHEV"/>
    <property type="match status" value="1"/>
</dbReference>
<dbReference type="PROSITE" id="PS50110">
    <property type="entry name" value="RESPONSE_REGULATORY"/>
    <property type="match status" value="1"/>
</dbReference>
<dbReference type="RefSeq" id="WP_207678603.1">
    <property type="nucleotide sequence ID" value="NZ_CP061800.1"/>
</dbReference>
<dbReference type="PROSITE" id="PS50851">
    <property type="entry name" value="CHEW"/>
    <property type="match status" value="1"/>
</dbReference>
<dbReference type="Proteomes" id="UP000663722">
    <property type="component" value="Chromosome"/>
</dbReference>